<keyword evidence="4 7" id="KW-0547">Nucleotide-binding</keyword>
<keyword evidence="2" id="KW-0723">Serine/threonine-protein kinase</keyword>
<organism evidence="9 10">
    <name type="scientific">Starmerella bacillaris</name>
    <name type="common">Yeast</name>
    <name type="synonym">Candida zemplinina</name>
    <dbReference type="NCBI Taxonomy" id="1247836"/>
    <lineage>
        <taxon>Eukaryota</taxon>
        <taxon>Fungi</taxon>
        <taxon>Dikarya</taxon>
        <taxon>Ascomycota</taxon>
        <taxon>Saccharomycotina</taxon>
        <taxon>Dipodascomycetes</taxon>
        <taxon>Dipodascales</taxon>
        <taxon>Trichomonascaceae</taxon>
        <taxon>Starmerella</taxon>
    </lineage>
</organism>
<reference evidence="9 10" key="1">
    <citation type="journal article" date="2023" name="Elife">
        <title>Identification of key yeast species and microbe-microbe interactions impacting larval growth of Drosophila in the wild.</title>
        <authorList>
            <person name="Mure A."/>
            <person name="Sugiura Y."/>
            <person name="Maeda R."/>
            <person name="Honda K."/>
            <person name="Sakurai N."/>
            <person name="Takahashi Y."/>
            <person name="Watada M."/>
            <person name="Katoh T."/>
            <person name="Gotoh A."/>
            <person name="Gotoh Y."/>
            <person name="Taniguchi I."/>
            <person name="Nakamura K."/>
            <person name="Hayashi T."/>
            <person name="Katayama T."/>
            <person name="Uemura T."/>
            <person name="Hattori Y."/>
        </authorList>
    </citation>
    <scope>NUCLEOTIDE SEQUENCE [LARGE SCALE GENOMIC DNA]</scope>
    <source>
        <strain evidence="9 10">SB-73</strain>
    </source>
</reference>
<dbReference type="InterPro" id="IPR000719">
    <property type="entry name" value="Prot_kinase_dom"/>
</dbReference>
<keyword evidence="10" id="KW-1185">Reference proteome</keyword>
<evidence type="ECO:0000256" key="4">
    <source>
        <dbReference type="ARBA" id="ARBA00022741"/>
    </source>
</evidence>
<dbReference type="SMART" id="SM00220">
    <property type="entry name" value="S_TKc"/>
    <property type="match status" value="1"/>
</dbReference>
<evidence type="ECO:0000256" key="7">
    <source>
        <dbReference type="PROSITE-ProRule" id="PRU10141"/>
    </source>
</evidence>
<dbReference type="InterPro" id="IPR017441">
    <property type="entry name" value="Protein_kinase_ATP_BS"/>
</dbReference>
<dbReference type="GO" id="GO:0005524">
    <property type="term" value="F:ATP binding"/>
    <property type="evidence" value="ECO:0007669"/>
    <property type="project" value="UniProtKB-UniRule"/>
</dbReference>
<feature type="domain" description="Protein kinase" evidence="8">
    <location>
        <begin position="409"/>
        <end position="665"/>
    </location>
</feature>
<evidence type="ECO:0000259" key="8">
    <source>
        <dbReference type="PROSITE" id="PS50011"/>
    </source>
</evidence>
<dbReference type="AlphaFoldDB" id="A0AAV5RRD4"/>
<dbReference type="InterPro" id="IPR008271">
    <property type="entry name" value="Ser/Thr_kinase_AS"/>
</dbReference>
<feature type="binding site" evidence="7">
    <location>
        <position position="439"/>
    </location>
    <ligand>
        <name>ATP</name>
        <dbReference type="ChEBI" id="CHEBI:30616"/>
    </ligand>
</feature>
<dbReference type="PROSITE" id="PS50011">
    <property type="entry name" value="PROTEIN_KINASE_DOM"/>
    <property type="match status" value="1"/>
</dbReference>
<dbReference type="PROSITE" id="PS00107">
    <property type="entry name" value="PROTEIN_KINASE_ATP"/>
    <property type="match status" value="1"/>
</dbReference>
<accession>A0AAV5RRD4</accession>
<dbReference type="CDD" id="cd06606">
    <property type="entry name" value="STKc_MAPKKK"/>
    <property type="match status" value="1"/>
</dbReference>
<evidence type="ECO:0000256" key="2">
    <source>
        <dbReference type="ARBA" id="ARBA00022527"/>
    </source>
</evidence>
<sequence>MDTNETKIKSLHSSGRMSPNLGVYNNNMDYYKHATDFTTYSVINNHCVKELYEESESDSNDELISDPTEGKKDLKKDQTLQLQIWLQDAGLPQYYSRFLANNITVDKIPEICLKKNKISTLVPSIGDRVRLCNYARNQPILKHLNHRNPDFGGPFKLAQMIKAPSNFSQKVINVQFIDLDGNSFFIDVTPQDNIPLLKLVLSRCRYLKPHINYKLHDLFDVYDSDTELNHAICKEGTTRFWIKTEDQCENLLQGLSTIEQQDEDAKHWECPVTRVIPMERPTSEEVTRRLSEYFPTIDVSKQLGIELRNSMVNIRRKKLSLNTALDEVPEADDDTLQPNGSLSILSLDSFRTSVVRDSLLKTLTKTPSRNSELVTNPTSILQLYDLYDQIAEEDFFQDLESIESAPTDYLEGKLIGKGSFGAVFLAFNQNTGDILAVKKLHIGEDEKLKRELSDSLRVEISTLRELDHPNIVKFKGFKQDDTFFNIFLEYVSGGSLSSRIKHYGAYREPMIQHYMKQCLEGLKYMHSKNIIHRDIKSANILVDSNNDIKISDFGISRIEDLTQKRASMKGTAYWMAPEIARGVSGCTTKVDIWSLGCVAIELLSGKHPFPNLNPFQAIYHLGLGKLPQLPSKTISTSLKSFIEACLQVDPGKRSTAEALLQHPFITDPDLKL</sequence>
<keyword evidence="5" id="KW-0418">Kinase</keyword>
<evidence type="ECO:0000313" key="9">
    <source>
        <dbReference type="EMBL" id="GMM53263.1"/>
    </source>
</evidence>
<dbReference type="PANTHER" id="PTHR11584:SF369">
    <property type="entry name" value="MITOGEN-ACTIVATED PROTEIN KINASE KINASE KINASE 19-RELATED"/>
    <property type="match status" value="1"/>
</dbReference>
<dbReference type="PROSITE" id="PS00108">
    <property type="entry name" value="PROTEIN_KINASE_ST"/>
    <property type="match status" value="1"/>
</dbReference>
<evidence type="ECO:0000313" key="10">
    <source>
        <dbReference type="Proteomes" id="UP001362899"/>
    </source>
</evidence>
<gene>
    <name evidence="9" type="ORF">DASB73_042260</name>
</gene>
<evidence type="ECO:0000256" key="6">
    <source>
        <dbReference type="ARBA" id="ARBA00022840"/>
    </source>
</evidence>
<name>A0AAV5RRD4_STABA</name>
<evidence type="ECO:0000256" key="1">
    <source>
        <dbReference type="ARBA" id="ARBA00006529"/>
    </source>
</evidence>
<protein>
    <recommendedName>
        <fullName evidence="8">Protein kinase domain-containing protein</fullName>
    </recommendedName>
</protein>
<comment type="similarity">
    <text evidence="1">Belongs to the protein kinase superfamily. STE Ser/Thr protein kinase family. MAP kinase kinase kinase subfamily.</text>
</comment>
<dbReference type="Proteomes" id="UP001362899">
    <property type="component" value="Unassembled WGS sequence"/>
</dbReference>
<evidence type="ECO:0000256" key="5">
    <source>
        <dbReference type="ARBA" id="ARBA00022777"/>
    </source>
</evidence>
<keyword evidence="6 7" id="KW-0067">ATP-binding</keyword>
<dbReference type="PANTHER" id="PTHR11584">
    <property type="entry name" value="SERINE/THREONINE PROTEIN KINASE"/>
    <property type="match status" value="1"/>
</dbReference>
<keyword evidence="3" id="KW-0808">Transferase</keyword>
<dbReference type="SUPFAM" id="SSF56112">
    <property type="entry name" value="Protein kinase-like (PK-like)"/>
    <property type="match status" value="1"/>
</dbReference>
<evidence type="ECO:0000256" key="3">
    <source>
        <dbReference type="ARBA" id="ARBA00022679"/>
    </source>
</evidence>
<dbReference type="InterPro" id="IPR011009">
    <property type="entry name" value="Kinase-like_dom_sf"/>
</dbReference>
<dbReference type="GO" id="GO:0004674">
    <property type="term" value="F:protein serine/threonine kinase activity"/>
    <property type="evidence" value="ECO:0007669"/>
    <property type="project" value="UniProtKB-KW"/>
</dbReference>
<proteinExistence type="inferred from homology"/>
<dbReference type="EMBL" id="BTGC01000008">
    <property type="protein sequence ID" value="GMM53263.1"/>
    <property type="molecule type" value="Genomic_DNA"/>
</dbReference>
<dbReference type="Pfam" id="PF00069">
    <property type="entry name" value="Pkinase"/>
    <property type="match status" value="1"/>
</dbReference>
<comment type="caution">
    <text evidence="9">The sequence shown here is derived from an EMBL/GenBank/DDBJ whole genome shotgun (WGS) entry which is preliminary data.</text>
</comment>
<dbReference type="Gene3D" id="1.10.510.10">
    <property type="entry name" value="Transferase(Phosphotransferase) domain 1"/>
    <property type="match status" value="1"/>
</dbReference>